<dbReference type="CDD" id="cd00519">
    <property type="entry name" value="Lipase_3"/>
    <property type="match status" value="1"/>
</dbReference>
<accession>A0A2T2P8K8</accession>
<evidence type="ECO:0000313" key="3">
    <source>
        <dbReference type="EMBL" id="PSN73991.1"/>
    </source>
</evidence>
<dbReference type="PANTHER" id="PTHR46023:SF6">
    <property type="entry name" value="LIPASE CLASS 3 FAMILY PROTEIN"/>
    <property type="match status" value="1"/>
</dbReference>
<feature type="compositionally biased region" description="Basic and acidic residues" evidence="1">
    <location>
        <begin position="72"/>
        <end position="83"/>
    </location>
</feature>
<proteinExistence type="predicted"/>
<reference evidence="3 4" key="1">
    <citation type="journal article" date="2018" name="Front. Microbiol.">
        <title>Genome-Wide Analysis of Corynespora cassiicola Leaf Fall Disease Putative Effectors.</title>
        <authorList>
            <person name="Lopez D."/>
            <person name="Ribeiro S."/>
            <person name="Label P."/>
            <person name="Fumanal B."/>
            <person name="Venisse J.S."/>
            <person name="Kohler A."/>
            <person name="de Oliveira R.R."/>
            <person name="Labutti K."/>
            <person name="Lipzen A."/>
            <person name="Lail K."/>
            <person name="Bauer D."/>
            <person name="Ohm R.A."/>
            <person name="Barry K.W."/>
            <person name="Spatafora J."/>
            <person name="Grigoriev I.V."/>
            <person name="Martin F.M."/>
            <person name="Pujade-Renaud V."/>
        </authorList>
    </citation>
    <scope>NUCLEOTIDE SEQUENCE [LARGE SCALE GENOMIC DNA]</scope>
    <source>
        <strain evidence="3 4">Philippines</strain>
    </source>
</reference>
<feature type="compositionally biased region" description="Polar residues" evidence="1">
    <location>
        <begin position="662"/>
        <end position="681"/>
    </location>
</feature>
<dbReference type="PANTHER" id="PTHR46023">
    <property type="entry name" value="LIPASE CLASS 3 PROTEIN-LIKE"/>
    <property type="match status" value="1"/>
</dbReference>
<dbReference type="OrthoDB" id="438440at2759"/>
<keyword evidence="3" id="KW-0378">Hydrolase</keyword>
<dbReference type="EMBL" id="KZ678128">
    <property type="protein sequence ID" value="PSN73991.1"/>
    <property type="molecule type" value="Genomic_DNA"/>
</dbReference>
<dbReference type="STRING" id="1448308.A0A2T2P8K8"/>
<evidence type="ECO:0000313" key="4">
    <source>
        <dbReference type="Proteomes" id="UP000240883"/>
    </source>
</evidence>
<protein>
    <submittedName>
        <fullName evidence="3">Alpha/beta-hydrolase</fullName>
    </submittedName>
</protein>
<feature type="region of interest" description="Disordered" evidence="1">
    <location>
        <begin position="1"/>
        <end position="223"/>
    </location>
</feature>
<sequence>MAFLSSSSGGGSNNGGGHERKARRKRSHSSSKSRPVAAENMQASVSNVTVQMPSAPAYPDSPPRYGYSYEGPRLDAIYERRPSESAGYGRRPSQGVERRPSQGRERRPSQGIERRPSNGERRPSQGYSQQVQAPGYTTPPQQQQTLAYSSPPQQNHARVYSSPPQQHHTQAYTSPPQKTQEYSTSPPQHQSSCSIGQHPVYGATSQQSQGYGQSYEASHNSGQPLAAQSTIAFASSPPKEQNLVHSLKSTWNKYDRIATKSYGDLRGQVTSSANKSVTMLTTTCIEKPTNIISKKSTQALNQGAALCDLISSKLDAVITSIDGERFSGKEQDLLVYEDSPGLSTDTLHPDLAKSHGTNPLYPLSGGPQNNRGSNHFTKVWMYANSRLPPYLPPFKVYMPTYPLLCLAASYSERVYSPPAPKSSETEEHIPSDWRSGTKAMVLKTVPIDDMNTVVFAIRGSQTFMDWAVNYRSEPTSPAGFLDDEGNLCHAGFLYVARKMIKPVADRLRNLLQENPSRSHCSLLITGHSAGGAVAALLFAHMMSTVVESELNYLTGFFKRVHCVTFGAPPVSLLPLQKPDNKRHRKSLFYSFINEGDPVPRADKSVVRSLLKLYASPAPASCLSATLASMSKLNLSCPSNSTLPQQQQQQSPPKPAKSRFSRPSKTSLNTMNTASSASTAQSWPVPPGNLSPAGRLVVLRPRVGGKGEEDVEAITVDDETLRSVVYGDPVKHTMSLYKRRVDGIAVKAVTAGGY</sequence>
<feature type="compositionally biased region" description="Basic residues" evidence="1">
    <location>
        <begin position="20"/>
        <end position="31"/>
    </location>
</feature>
<dbReference type="Gene3D" id="3.40.50.1820">
    <property type="entry name" value="alpha/beta hydrolase"/>
    <property type="match status" value="1"/>
</dbReference>
<dbReference type="InterPro" id="IPR002921">
    <property type="entry name" value="Fungal_lipase-type"/>
</dbReference>
<dbReference type="Proteomes" id="UP000240883">
    <property type="component" value="Unassembled WGS sequence"/>
</dbReference>
<feature type="region of interest" description="Disordered" evidence="1">
    <location>
        <begin position="637"/>
        <end position="690"/>
    </location>
</feature>
<dbReference type="GO" id="GO:0006629">
    <property type="term" value="P:lipid metabolic process"/>
    <property type="evidence" value="ECO:0007669"/>
    <property type="project" value="InterPro"/>
</dbReference>
<feature type="compositionally biased region" description="Basic and acidic residues" evidence="1">
    <location>
        <begin position="96"/>
        <end position="123"/>
    </location>
</feature>
<feature type="compositionally biased region" description="Polar residues" evidence="1">
    <location>
        <begin position="41"/>
        <end position="52"/>
    </location>
</feature>
<dbReference type="GO" id="GO:0016787">
    <property type="term" value="F:hydrolase activity"/>
    <property type="evidence" value="ECO:0007669"/>
    <property type="project" value="UniProtKB-KW"/>
</dbReference>
<evidence type="ECO:0000256" key="1">
    <source>
        <dbReference type="SAM" id="MobiDB-lite"/>
    </source>
</evidence>
<feature type="domain" description="Fungal lipase-type" evidence="2">
    <location>
        <begin position="454"/>
        <end position="601"/>
    </location>
</feature>
<dbReference type="InterPro" id="IPR029058">
    <property type="entry name" value="AB_hydrolase_fold"/>
</dbReference>
<gene>
    <name evidence="3" type="ORF">BS50DRAFT_566905</name>
</gene>
<dbReference type="SUPFAM" id="SSF53474">
    <property type="entry name" value="alpha/beta-Hydrolases"/>
    <property type="match status" value="1"/>
</dbReference>
<dbReference type="Pfam" id="PF01764">
    <property type="entry name" value="Lipase_3"/>
    <property type="match status" value="1"/>
</dbReference>
<keyword evidence="4" id="KW-1185">Reference proteome</keyword>
<feature type="compositionally biased region" description="Polar residues" evidence="1">
    <location>
        <begin position="146"/>
        <end position="195"/>
    </location>
</feature>
<feature type="compositionally biased region" description="Low complexity" evidence="1">
    <location>
        <begin position="201"/>
        <end position="215"/>
    </location>
</feature>
<evidence type="ECO:0000259" key="2">
    <source>
        <dbReference type="Pfam" id="PF01764"/>
    </source>
</evidence>
<name>A0A2T2P8K8_CORCC</name>
<organism evidence="3 4">
    <name type="scientific">Corynespora cassiicola Philippines</name>
    <dbReference type="NCBI Taxonomy" id="1448308"/>
    <lineage>
        <taxon>Eukaryota</taxon>
        <taxon>Fungi</taxon>
        <taxon>Dikarya</taxon>
        <taxon>Ascomycota</taxon>
        <taxon>Pezizomycotina</taxon>
        <taxon>Dothideomycetes</taxon>
        <taxon>Pleosporomycetidae</taxon>
        <taxon>Pleosporales</taxon>
        <taxon>Corynesporascaceae</taxon>
        <taxon>Corynespora</taxon>
    </lineage>
</organism>
<dbReference type="AlphaFoldDB" id="A0A2T2P8K8"/>